<organism evidence="2 3">
    <name type="scientific">Folsomia candida</name>
    <name type="common">Springtail</name>
    <dbReference type="NCBI Taxonomy" id="158441"/>
    <lineage>
        <taxon>Eukaryota</taxon>
        <taxon>Metazoa</taxon>
        <taxon>Ecdysozoa</taxon>
        <taxon>Arthropoda</taxon>
        <taxon>Hexapoda</taxon>
        <taxon>Collembola</taxon>
        <taxon>Entomobryomorpha</taxon>
        <taxon>Isotomoidea</taxon>
        <taxon>Isotomidae</taxon>
        <taxon>Proisotominae</taxon>
        <taxon>Folsomia</taxon>
    </lineage>
</organism>
<evidence type="ECO:0000313" key="3">
    <source>
        <dbReference type="Proteomes" id="UP000198287"/>
    </source>
</evidence>
<evidence type="ECO:0000313" key="2">
    <source>
        <dbReference type="EMBL" id="OXA41759.1"/>
    </source>
</evidence>
<protein>
    <submittedName>
        <fullName evidence="2">Uncharacterized protein</fullName>
    </submittedName>
</protein>
<evidence type="ECO:0000256" key="1">
    <source>
        <dbReference type="SAM" id="SignalP"/>
    </source>
</evidence>
<feature type="signal peptide" evidence="1">
    <location>
        <begin position="1"/>
        <end position="16"/>
    </location>
</feature>
<comment type="caution">
    <text evidence="2">The sequence shown here is derived from an EMBL/GenBank/DDBJ whole genome shotgun (WGS) entry which is preliminary data.</text>
</comment>
<feature type="chain" id="PRO_5012646513" evidence="1">
    <location>
        <begin position="17"/>
        <end position="277"/>
    </location>
</feature>
<accession>A0A226D968</accession>
<name>A0A226D968_FOLCA</name>
<gene>
    <name evidence="2" type="ORF">Fcan01_23440</name>
</gene>
<dbReference type="Proteomes" id="UP000198287">
    <property type="component" value="Unassembled WGS sequence"/>
</dbReference>
<proteinExistence type="predicted"/>
<sequence>MKVILLVSLAFAAVSSEGIKPLKPVKPQTRASAFTYNAGVTAAYPPQTGLIYNAGTFVKYVAGTTVYYPYNTLVNFLEDSQFYVKEGPVSVVAGTNITFGQGTQVAFPPGTGVKYVNNYSEAKYLQFNGNTHTIVQYPNQTPAQYYCSNCDLRLFQASTNPLVYYNPGGSTPFGASAMPVETDVRPVATARTYGYYGGGCGYSYCSGYSYGGYPQTTYYNYNTGYSSTCYQTGYNSYSYGGGGGGGYSMAGGSCYGGGAYYGSYGGGGGGGGGYYGK</sequence>
<reference evidence="2 3" key="1">
    <citation type="submission" date="2015-12" db="EMBL/GenBank/DDBJ databases">
        <title>The genome of Folsomia candida.</title>
        <authorList>
            <person name="Faddeeva A."/>
            <person name="Derks M.F."/>
            <person name="Anvar Y."/>
            <person name="Smit S."/>
            <person name="Van Straalen N."/>
            <person name="Roelofs D."/>
        </authorList>
    </citation>
    <scope>NUCLEOTIDE SEQUENCE [LARGE SCALE GENOMIC DNA]</scope>
    <source>
        <strain evidence="2 3">VU population</strain>
        <tissue evidence="2">Whole body</tissue>
    </source>
</reference>
<dbReference type="AlphaFoldDB" id="A0A226D968"/>
<keyword evidence="1" id="KW-0732">Signal</keyword>
<keyword evidence="3" id="KW-1185">Reference proteome</keyword>
<dbReference type="EMBL" id="LNIX01000028">
    <property type="protein sequence ID" value="OXA41759.1"/>
    <property type="molecule type" value="Genomic_DNA"/>
</dbReference>